<dbReference type="AlphaFoldDB" id="A0A3M2JIJ1"/>
<dbReference type="OrthoDB" id="3418622at2"/>
<evidence type="ECO:0000313" key="2">
    <source>
        <dbReference type="Proteomes" id="UP000269289"/>
    </source>
</evidence>
<accession>A0A3M2JIJ1</accession>
<dbReference type="RefSeq" id="WP_122147890.1">
    <property type="nucleotide sequence ID" value="NZ_RFFI01000008.1"/>
</dbReference>
<keyword evidence="2" id="KW-1185">Reference proteome</keyword>
<organism evidence="1 2">
    <name type="scientific">Cellulomonas triticagri</name>
    <dbReference type="NCBI Taxonomy" id="2483352"/>
    <lineage>
        <taxon>Bacteria</taxon>
        <taxon>Bacillati</taxon>
        <taxon>Actinomycetota</taxon>
        <taxon>Actinomycetes</taxon>
        <taxon>Micrococcales</taxon>
        <taxon>Cellulomonadaceae</taxon>
        <taxon>Cellulomonas</taxon>
    </lineage>
</organism>
<gene>
    <name evidence="1" type="ORF">EBM89_02535</name>
</gene>
<name>A0A3M2JIJ1_9CELL</name>
<dbReference type="Proteomes" id="UP000269289">
    <property type="component" value="Unassembled WGS sequence"/>
</dbReference>
<evidence type="ECO:0008006" key="3">
    <source>
        <dbReference type="Google" id="ProtNLM"/>
    </source>
</evidence>
<protein>
    <recommendedName>
        <fullName evidence="3">Abi family protein</fullName>
    </recommendedName>
</protein>
<dbReference type="EMBL" id="RFFI01000008">
    <property type="protein sequence ID" value="RMI13867.1"/>
    <property type="molecule type" value="Genomic_DNA"/>
</dbReference>
<sequence length="246" mass="27417">MLLPLNPTRPADGDTLSQYLSAERLRPYLVATHGRTSDALDLSRWNIAASSAVYESLHVVEVVLRNTIDARLREWNRVPDRRDPGTRHGPDWTLDPCRTLRGLLGKDLPGACARARKAVAMSSRPRRDVTHGDVVAHLTLGTWRYLLPARTIRKSPSKATLWRQALGAGFPHIAGDHRQLVDDVATTHLLRNRVAHLEPLIRQGVIEDGSDAMRRVVESIHPDLGAWHVDQSRIAQVLADRPALSP</sequence>
<proteinExistence type="predicted"/>
<comment type="caution">
    <text evidence="1">The sequence shown here is derived from an EMBL/GenBank/DDBJ whole genome shotgun (WGS) entry which is preliminary data.</text>
</comment>
<evidence type="ECO:0000313" key="1">
    <source>
        <dbReference type="EMBL" id="RMI13867.1"/>
    </source>
</evidence>
<reference evidence="1 2" key="1">
    <citation type="submission" date="2018-10" db="EMBL/GenBank/DDBJ databases">
        <title>Isolation, diversity and antifungal activity of actinobacteria from wheat.</title>
        <authorList>
            <person name="Han C."/>
        </authorList>
    </citation>
    <scope>NUCLEOTIDE SEQUENCE [LARGE SCALE GENOMIC DNA]</scope>
    <source>
        <strain evidence="1 2">NEAU-YY56</strain>
    </source>
</reference>